<dbReference type="OrthoDB" id="194358at2759"/>
<dbReference type="PANTHER" id="PTHR10039">
    <property type="entry name" value="AMELOGENIN"/>
    <property type="match status" value="1"/>
</dbReference>
<dbReference type="SMART" id="SM00248">
    <property type="entry name" value="ANK"/>
    <property type="match status" value="6"/>
</dbReference>
<organism evidence="5">
    <name type="scientific">Rosellinia necatrix</name>
    <name type="common">White root-rot fungus</name>
    <dbReference type="NCBI Taxonomy" id="77044"/>
    <lineage>
        <taxon>Eukaryota</taxon>
        <taxon>Fungi</taxon>
        <taxon>Dikarya</taxon>
        <taxon>Ascomycota</taxon>
        <taxon>Pezizomycotina</taxon>
        <taxon>Sordariomycetes</taxon>
        <taxon>Xylariomycetidae</taxon>
        <taxon>Xylariales</taxon>
        <taxon>Xylariaceae</taxon>
        <taxon>Rosellinia</taxon>
    </lineage>
</organism>
<proteinExistence type="predicted"/>
<feature type="region of interest" description="Disordered" evidence="3">
    <location>
        <begin position="1"/>
        <end position="41"/>
    </location>
</feature>
<dbReference type="OMA" id="NGLMEIC"/>
<feature type="domain" description="NACHT" evidence="4">
    <location>
        <begin position="147"/>
        <end position="272"/>
    </location>
</feature>
<sequence length="963" mass="108548">MHPALKRHNIEDPYEDPDESDSSDVPADHQNPDQGGIELSGYGIVNNDSRLEIGRDFKIVHVENNFHSPTVGLGHAARREKEKQKAKELKRALKRQRRADLSTLDFPQFGLREANTGDPHTATCQWFLTQRFYLDWLDETKFSDHHGILWIKGKPGAGKSTLMKYVLSQIRRDTRCDLVISFFFSAQGETLERSTIGLYRSLLLQLFNARPRLEELLSSSLTGRQWTIQSLESLFKAAIHDLEDPTLICFIDALDECEESQIRRMLSFLADLSSLSDREGNTRLLFCFSSRYYPNITIKNGLIVRLEDQNDHRSDISRYIDSILNIGNTELAEQIRADVLNSAAGVFMWVVLVVDILNREYDRGRPNRLRQRLQDMPKDLHDLFHDIIDRDENNPEGLICCIQWILFATRPLSPQEHYYATLCGVEPQSIPASDSEVSIEDMTRYILDISKGLAEIVGTEFPIVRFIHQSARDFLLNQNGIQKIRQDLGLNVQGHSHENLRACCAEYILSMPVREVFCQETVRDGVVIGEGSGARAEEAVPSFPFSEYPNVFVFHEDETVAVERIHARQKEIASRLPFLEYATNYILQHAEEAECHSISQSRFLSTFPRAMWIERINIYKHTFTQYSPNTTWLYILAEMNLPALIRAYESGQSCFAVEPGRFGAPILAALATGSGEAAQALLEAQARRLPRTYPGRSRISELVTREVNCKRFSSDFTSLRDRNITTCLAQFGSEVAFELFLATEDVNLDLRDGDGGTAMSWAARCGHEPLINLLLANGAGVDVQDAGGRTPLSWATGYGEVAVARVLLQRGAKVDLQDRCGWGPLSWAVAGRHKAAVRELLANGANAHLPDNERRTPLFLAATGGHLSICRILIEHGANVNAQDNLGRTPLSWAIGYNRKAIACLFLDEGARTDVTAYTGGDLLSWASRYKHTALARLLLAENMSREHEQRTRVEETRSQSQN</sequence>
<dbReference type="PRINTS" id="PR01415">
    <property type="entry name" value="ANKYRIN"/>
</dbReference>
<protein>
    <submittedName>
        <fullName evidence="5">Putative NB-ARC and Ankyrin domain protein</fullName>
    </submittedName>
</protein>
<evidence type="ECO:0000256" key="1">
    <source>
        <dbReference type="ARBA" id="ARBA00022737"/>
    </source>
</evidence>
<feature type="repeat" description="ANK" evidence="2">
    <location>
        <begin position="787"/>
        <end position="819"/>
    </location>
</feature>
<evidence type="ECO:0000256" key="2">
    <source>
        <dbReference type="PROSITE-ProRule" id="PRU00023"/>
    </source>
</evidence>
<dbReference type="Pfam" id="PF24883">
    <property type="entry name" value="NPHP3_N"/>
    <property type="match status" value="1"/>
</dbReference>
<keyword evidence="6" id="KW-1185">Reference proteome</keyword>
<keyword evidence="1" id="KW-0677">Repeat</keyword>
<dbReference type="SUPFAM" id="SSF48403">
    <property type="entry name" value="Ankyrin repeat"/>
    <property type="match status" value="1"/>
</dbReference>
<keyword evidence="2" id="KW-0040">ANK repeat</keyword>
<feature type="compositionally biased region" description="Acidic residues" evidence="3">
    <location>
        <begin position="12"/>
        <end position="22"/>
    </location>
</feature>
<evidence type="ECO:0000259" key="4">
    <source>
        <dbReference type="PROSITE" id="PS50837"/>
    </source>
</evidence>
<dbReference type="PANTHER" id="PTHR10039:SF5">
    <property type="entry name" value="NACHT DOMAIN-CONTAINING PROTEIN"/>
    <property type="match status" value="1"/>
</dbReference>
<evidence type="ECO:0000313" key="5">
    <source>
        <dbReference type="EMBL" id="GAP82990.1"/>
    </source>
</evidence>
<feature type="repeat" description="ANK" evidence="2">
    <location>
        <begin position="853"/>
        <end position="885"/>
    </location>
</feature>
<evidence type="ECO:0000256" key="3">
    <source>
        <dbReference type="SAM" id="MobiDB-lite"/>
    </source>
</evidence>
<dbReference type="Proteomes" id="UP000054516">
    <property type="component" value="Unassembled WGS sequence"/>
</dbReference>
<dbReference type="SUPFAM" id="SSF52540">
    <property type="entry name" value="P-loop containing nucleoside triphosphate hydrolases"/>
    <property type="match status" value="1"/>
</dbReference>
<name>A0A1S7UID3_ROSNE</name>
<dbReference type="Gene3D" id="3.40.50.300">
    <property type="entry name" value="P-loop containing nucleotide triphosphate hydrolases"/>
    <property type="match status" value="1"/>
</dbReference>
<dbReference type="InterPro" id="IPR027417">
    <property type="entry name" value="P-loop_NTPase"/>
</dbReference>
<feature type="repeat" description="ANK" evidence="2">
    <location>
        <begin position="754"/>
        <end position="786"/>
    </location>
</feature>
<dbReference type="InterPro" id="IPR036770">
    <property type="entry name" value="Ankyrin_rpt-contain_sf"/>
</dbReference>
<dbReference type="Pfam" id="PF12796">
    <property type="entry name" value="Ank_2"/>
    <property type="match status" value="2"/>
</dbReference>
<dbReference type="PROSITE" id="PS50297">
    <property type="entry name" value="ANK_REP_REGION"/>
    <property type="match status" value="3"/>
</dbReference>
<dbReference type="PROSITE" id="PS50088">
    <property type="entry name" value="ANK_REPEAT"/>
    <property type="match status" value="3"/>
</dbReference>
<dbReference type="InterPro" id="IPR002110">
    <property type="entry name" value="Ankyrin_rpt"/>
</dbReference>
<gene>
    <name evidence="5" type="ORF">SAMD00023353_0105300</name>
</gene>
<evidence type="ECO:0000313" key="6">
    <source>
        <dbReference type="Proteomes" id="UP000054516"/>
    </source>
</evidence>
<dbReference type="AlphaFoldDB" id="A0A1S7UID3"/>
<dbReference type="InterPro" id="IPR056884">
    <property type="entry name" value="NPHP3-like_N"/>
</dbReference>
<reference evidence="5" key="1">
    <citation type="submission" date="2016-03" db="EMBL/GenBank/DDBJ databases">
        <title>Draft genome sequence of Rosellinia necatrix.</title>
        <authorList>
            <person name="Kanematsu S."/>
        </authorList>
    </citation>
    <scope>NUCLEOTIDE SEQUENCE [LARGE SCALE GENOMIC DNA]</scope>
    <source>
        <strain evidence="5">W97</strain>
    </source>
</reference>
<dbReference type="STRING" id="77044.A0A1S7UID3"/>
<dbReference type="Gene3D" id="1.25.40.20">
    <property type="entry name" value="Ankyrin repeat-containing domain"/>
    <property type="match status" value="1"/>
</dbReference>
<dbReference type="EMBL" id="DF977446">
    <property type="protein sequence ID" value="GAP82990.1"/>
    <property type="molecule type" value="Genomic_DNA"/>
</dbReference>
<accession>A0A1S7UID3</accession>
<dbReference type="PROSITE" id="PS50837">
    <property type="entry name" value="NACHT"/>
    <property type="match status" value="1"/>
</dbReference>
<dbReference type="InterPro" id="IPR007111">
    <property type="entry name" value="NACHT_NTPase"/>
</dbReference>